<feature type="region of interest" description="Disordered" evidence="1">
    <location>
        <begin position="142"/>
        <end position="167"/>
    </location>
</feature>
<protein>
    <submittedName>
        <fullName evidence="2">Uncharacterized protein</fullName>
    </submittedName>
</protein>
<accession>A0AAD7F5Z5</accession>
<sequence>MATFTAALLGSFSRIFNFPPSTLPSSQSEPDVAAERAAAGSSYPRPASSASTRARPHSAIEGYWSYEGPSSGVILHQEGRDLGLKGLADVKITHASPSPVFAACQLPPIPRARIPYTATDVWSITADNAIAPTPDSSFDISLISDTSTDADDESNSSLTLPPPSTPPTGLGISGLFKPDGSPFDGMGVVSFGCGTAGARSGRTAGGLSRVFLEEAAWTWAADPHHRMLTIIHEQEGEEELVIEEESQVWADVEQRSASRKSKSKTKKASVTRPVARTRDLSTAETISSGLKRLNANAHPQNANAHPQNANAHPQNANAHPQNANAHPQNANAHPQNANAHPQNANAHPQNANAHPKTSTSPSRTDLKSARRDNRVAGDLKKSMYLVYSAPSSHMQLGTSGGGNAGGYSASRKYE</sequence>
<gene>
    <name evidence="2" type="ORF">DFH08DRAFT_979944</name>
</gene>
<dbReference type="EMBL" id="JARIHO010000001">
    <property type="protein sequence ID" value="KAJ7367526.1"/>
    <property type="molecule type" value="Genomic_DNA"/>
</dbReference>
<evidence type="ECO:0000313" key="2">
    <source>
        <dbReference type="EMBL" id="KAJ7367526.1"/>
    </source>
</evidence>
<organism evidence="2 3">
    <name type="scientific">Mycena albidolilacea</name>
    <dbReference type="NCBI Taxonomy" id="1033008"/>
    <lineage>
        <taxon>Eukaryota</taxon>
        <taxon>Fungi</taxon>
        <taxon>Dikarya</taxon>
        <taxon>Basidiomycota</taxon>
        <taxon>Agaricomycotina</taxon>
        <taxon>Agaricomycetes</taxon>
        <taxon>Agaricomycetidae</taxon>
        <taxon>Agaricales</taxon>
        <taxon>Marasmiineae</taxon>
        <taxon>Mycenaceae</taxon>
        <taxon>Mycena</taxon>
    </lineage>
</organism>
<dbReference type="Proteomes" id="UP001218218">
    <property type="component" value="Unassembled WGS sequence"/>
</dbReference>
<keyword evidence="3" id="KW-1185">Reference proteome</keyword>
<evidence type="ECO:0000256" key="1">
    <source>
        <dbReference type="SAM" id="MobiDB-lite"/>
    </source>
</evidence>
<feature type="region of interest" description="Disordered" evidence="1">
    <location>
        <begin position="391"/>
        <end position="414"/>
    </location>
</feature>
<reference evidence="2" key="1">
    <citation type="submission" date="2023-03" db="EMBL/GenBank/DDBJ databases">
        <title>Massive genome expansion in bonnet fungi (Mycena s.s.) driven by repeated elements and novel gene families across ecological guilds.</title>
        <authorList>
            <consortium name="Lawrence Berkeley National Laboratory"/>
            <person name="Harder C.B."/>
            <person name="Miyauchi S."/>
            <person name="Viragh M."/>
            <person name="Kuo A."/>
            <person name="Thoen E."/>
            <person name="Andreopoulos B."/>
            <person name="Lu D."/>
            <person name="Skrede I."/>
            <person name="Drula E."/>
            <person name="Henrissat B."/>
            <person name="Morin E."/>
            <person name="Kohler A."/>
            <person name="Barry K."/>
            <person name="LaButti K."/>
            <person name="Morin E."/>
            <person name="Salamov A."/>
            <person name="Lipzen A."/>
            <person name="Mereny Z."/>
            <person name="Hegedus B."/>
            <person name="Baldrian P."/>
            <person name="Stursova M."/>
            <person name="Weitz H."/>
            <person name="Taylor A."/>
            <person name="Grigoriev I.V."/>
            <person name="Nagy L.G."/>
            <person name="Martin F."/>
            <person name="Kauserud H."/>
        </authorList>
    </citation>
    <scope>NUCLEOTIDE SEQUENCE</scope>
    <source>
        <strain evidence="2">CBHHK002</strain>
    </source>
</reference>
<feature type="compositionally biased region" description="Basic and acidic residues" evidence="1">
    <location>
        <begin position="364"/>
        <end position="377"/>
    </location>
</feature>
<comment type="caution">
    <text evidence="2">The sequence shown here is derived from an EMBL/GenBank/DDBJ whole genome shotgun (WGS) entry which is preliminary data.</text>
</comment>
<evidence type="ECO:0000313" key="3">
    <source>
        <dbReference type="Proteomes" id="UP001218218"/>
    </source>
</evidence>
<feature type="region of interest" description="Disordered" evidence="1">
    <location>
        <begin position="22"/>
        <end position="54"/>
    </location>
</feature>
<proteinExistence type="predicted"/>
<name>A0AAD7F5Z5_9AGAR</name>
<feature type="compositionally biased region" description="Low complexity" evidence="1">
    <location>
        <begin position="298"/>
        <end position="355"/>
    </location>
</feature>
<feature type="region of interest" description="Disordered" evidence="1">
    <location>
        <begin position="253"/>
        <end position="284"/>
    </location>
</feature>
<feature type="region of interest" description="Disordered" evidence="1">
    <location>
        <begin position="298"/>
        <end position="377"/>
    </location>
</feature>
<dbReference type="AlphaFoldDB" id="A0AAD7F5Z5"/>
<feature type="compositionally biased region" description="Basic residues" evidence="1">
    <location>
        <begin position="257"/>
        <end position="269"/>
    </location>
</feature>